<evidence type="ECO:0000256" key="2">
    <source>
        <dbReference type="PROSITE-ProRule" id="PRU00284"/>
    </source>
</evidence>
<evidence type="ECO:0000313" key="5">
    <source>
        <dbReference type="Proteomes" id="UP000621560"/>
    </source>
</evidence>
<keyword evidence="1 2" id="KW-0807">Transducer</keyword>
<dbReference type="GO" id="GO:0016020">
    <property type="term" value="C:membrane"/>
    <property type="evidence" value="ECO:0007669"/>
    <property type="project" value="InterPro"/>
</dbReference>
<evidence type="ECO:0000259" key="3">
    <source>
        <dbReference type="PROSITE" id="PS50111"/>
    </source>
</evidence>
<dbReference type="AlphaFoldDB" id="A0A927BTH1"/>
<organism evidence="4 5">
    <name type="scientific">Paenibacillus sabuli</name>
    <dbReference type="NCBI Taxonomy" id="2772509"/>
    <lineage>
        <taxon>Bacteria</taxon>
        <taxon>Bacillati</taxon>
        <taxon>Bacillota</taxon>
        <taxon>Bacilli</taxon>
        <taxon>Bacillales</taxon>
        <taxon>Paenibacillaceae</taxon>
        <taxon>Paenibacillus</taxon>
    </lineage>
</organism>
<dbReference type="InterPro" id="IPR004089">
    <property type="entry name" value="MCPsignal_dom"/>
</dbReference>
<dbReference type="PANTHER" id="PTHR32089">
    <property type="entry name" value="METHYL-ACCEPTING CHEMOTAXIS PROTEIN MCPB"/>
    <property type="match status" value="1"/>
</dbReference>
<protein>
    <recommendedName>
        <fullName evidence="3">Methyl-accepting transducer domain-containing protein</fullName>
    </recommendedName>
</protein>
<sequence>MRDKFARALSRRYGAELYDTRSVTRLMDASPLLIDIGDAAQSLIDRALGRSEETLYDCVVVTEAERYAGVLTVADLLGISRLLQRQAAAAQMRTIRGTQAMLQQIDRSVAEARASTEQGERLSETMVELTLQGKNELDKVGEAFGRMVARTDRQDGQTRDLQARASAIGSVTGLIRELAEQSGLLAVNAAIEAARAGEHGRGFAVVADEVRKLAAQTKRSADEIRHSISAILEAVEGTAELVRHGREETLAAETHIQEASSLFGKLFHAAADNRVSSEQIARSSGDAYTNTGQVKLEIERLLTELQRAESRREESAS</sequence>
<evidence type="ECO:0000256" key="1">
    <source>
        <dbReference type="ARBA" id="ARBA00023224"/>
    </source>
</evidence>
<comment type="caution">
    <text evidence="4">The sequence shown here is derived from an EMBL/GenBank/DDBJ whole genome shotgun (WGS) entry which is preliminary data.</text>
</comment>
<gene>
    <name evidence="4" type="ORF">IDH44_14925</name>
</gene>
<dbReference type="EMBL" id="JACXIZ010000024">
    <property type="protein sequence ID" value="MBD2846493.1"/>
    <property type="molecule type" value="Genomic_DNA"/>
</dbReference>
<dbReference type="PANTHER" id="PTHR32089:SF112">
    <property type="entry name" value="LYSOZYME-LIKE PROTEIN-RELATED"/>
    <property type="match status" value="1"/>
</dbReference>
<dbReference type="GO" id="GO:0007165">
    <property type="term" value="P:signal transduction"/>
    <property type="evidence" value="ECO:0007669"/>
    <property type="project" value="UniProtKB-KW"/>
</dbReference>
<proteinExistence type="predicted"/>
<reference evidence="4" key="1">
    <citation type="submission" date="2020-09" db="EMBL/GenBank/DDBJ databases">
        <title>A novel bacterium of genus Paenibacillus, isolated from South China Sea.</title>
        <authorList>
            <person name="Huang H."/>
            <person name="Mo K."/>
            <person name="Hu Y."/>
        </authorList>
    </citation>
    <scope>NUCLEOTIDE SEQUENCE</scope>
    <source>
        <strain evidence="4">IB182496</strain>
    </source>
</reference>
<dbReference type="Pfam" id="PF00015">
    <property type="entry name" value="MCPsignal"/>
    <property type="match status" value="1"/>
</dbReference>
<evidence type="ECO:0000313" key="4">
    <source>
        <dbReference type="EMBL" id="MBD2846493.1"/>
    </source>
</evidence>
<feature type="domain" description="Methyl-accepting transducer" evidence="3">
    <location>
        <begin position="86"/>
        <end position="302"/>
    </location>
</feature>
<keyword evidence="5" id="KW-1185">Reference proteome</keyword>
<name>A0A927BTH1_9BACL</name>
<dbReference type="Proteomes" id="UP000621560">
    <property type="component" value="Unassembled WGS sequence"/>
</dbReference>
<dbReference type="Gene3D" id="1.10.287.950">
    <property type="entry name" value="Methyl-accepting chemotaxis protein"/>
    <property type="match status" value="1"/>
</dbReference>
<dbReference type="SMART" id="SM00283">
    <property type="entry name" value="MA"/>
    <property type="match status" value="1"/>
</dbReference>
<dbReference type="PROSITE" id="PS50111">
    <property type="entry name" value="CHEMOTAXIS_TRANSDUC_2"/>
    <property type="match status" value="1"/>
</dbReference>
<dbReference type="SUPFAM" id="SSF58104">
    <property type="entry name" value="Methyl-accepting chemotaxis protein (MCP) signaling domain"/>
    <property type="match status" value="1"/>
</dbReference>
<accession>A0A927BTH1</accession>